<keyword evidence="2" id="KW-1185">Reference proteome</keyword>
<accession>A0A8J5CX65</accession>
<dbReference type="AlphaFoldDB" id="A0A8J5CX65"/>
<evidence type="ECO:0000313" key="2">
    <source>
        <dbReference type="Proteomes" id="UP000770661"/>
    </source>
</evidence>
<dbReference type="Proteomes" id="UP000770661">
    <property type="component" value="Unassembled WGS sequence"/>
</dbReference>
<evidence type="ECO:0000313" key="1">
    <source>
        <dbReference type="EMBL" id="KAG0724036.1"/>
    </source>
</evidence>
<dbReference type="EMBL" id="JACEEZ010007459">
    <property type="protein sequence ID" value="KAG0724036.1"/>
    <property type="molecule type" value="Genomic_DNA"/>
</dbReference>
<reference evidence="1" key="1">
    <citation type="submission" date="2020-07" db="EMBL/GenBank/DDBJ databases">
        <title>The High-quality genome of the commercially important snow crab, Chionoecetes opilio.</title>
        <authorList>
            <person name="Jeong J.-H."/>
            <person name="Ryu S."/>
        </authorList>
    </citation>
    <scope>NUCLEOTIDE SEQUENCE</scope>
    <source>
        <strain evidence="1">MADBK_172401_WGS</strain>
        <tissue evidence="1">Digestive gland</tissue>
    </source>
</reference>
<sequence>MNGQRAPSPNLEEGSSLGFREAWCSFAACFALTDVCSYEDLVPTIRGPSFRSAIVSSSSTDDPGRENSFDKGGRSKVASLLRNFPVRFFEGFFSRILELSGAVASLKSSIVRWLSGPLSLPHQITSSGSRGLLGLGTPRHGPWWRESFIRQPERQNHAAP</sequence>
<protein>
    <submittedName>
        <fullName evidence="1">Uncharacterized protein</fullName>
    </submittedName>
</protein>
<gene>
    <name evidence="1" type="ORF">GWK47_005301</name>
</gene>
<name>A0A8J5CX65_CHIOP</name>
<organism evidence="1 2">
    <name type="scientific">Chionoecetes opilio</name>
    <name type="common">Atlantic snow crab</name>
    <name type="synonym">Cancer opilio</name>
    <dbReference type="NCBI Taxonomy" id="41210"/>
    <lineage>
        <taxon>Eukaryota</taxon>
        <taxon>Metazoa</taxon>
        <taxon>Ecdysozoa</taxon>
        <taxon>Arthropoda</taxon>
        <taxon>Crustacea</taxon>
        <taxon>Multicrustacea</taxon>
        <taxon>Malacostraca</taxon>
        <taxon>Eumalacostraca</taxon>
        <taxon>Eucarida</taxon>
        <taxon>Decapoda</taxon>
        <taxon>Pleocyemata</taxon>
        <taxon>Brachyura</taxon>
        <taxon>Eubrachyura</taxon>
        <taxon>Majoidea</taxon>
        <taxon>Majidae</taxon>
        <taxon>Chionoecetes</taxon>
    </lineage>
</organism>
<proteinExistence type="predicted"/>
<comment type="caution">
    <text evidence="1">The sequence shown here is derived from an EMBL/GenBank/DDBJ whole genome shotgun (WGS) entry which is preliminary data.</text>
</comment>